<dbReference type="RefSeq" id="WP_212140420.1">
    <property type="nucleotide sequence ID" value="NZ_JAGSSW010000003.1"/>
</dbReference>
<accession>A0ABS5HHK9</accession>
<reference evidence="1 2" key="1">
    <citation type="submission" date="2021-04" db="EMBL/GenBank/DDBJ databases">
        <title>Molecular and phenotypic characterization and identification of bacterial isolates recovered from the Anatolian ground squirrels (Spermophilus xanthoprymnus) and which have the potential to form a new species in the Campylobacter genus.</title>
        <authorList>
            <person name="Aydin F."/>
            <person name="Abay S."/>
            <person name="Kayman T."/>
            <person name="Karakaya E."/>
            <person name="Mustak H.K."/>
            <person name="Mustak I.B."/>
            <person name="Bilgin N."/>
            <person name="Duzler A."/>
            <person name="Sahin O."/>
            <person name="Guran O."/>
            <person name="Saticioglu I.B."/>
        </authorList>
    </citation>
    <scope>NUCLEOTIDE SEQUENCE [LARGE SCALE GENOMIC DNA]</scope>
    <source>
        <strain evidence="2">faydin-G24</strain>
    </source>
</reference>
<sequence length="453" mass="52075">MKLTFNGSFAIIRPFGFLESDLIGQFLHRDDIMLLEAKKPICILLSLKDVTFFTPVWFGYIIDKLNDLSKGIGARIGVCDYSDSLYELMIKTCYKLINFSLFQTEQIATLFVGDRAVNGSEILLFHDSLEQRSLIELKLNKRGYKVKIETNLKEFLRLKDKYLYAIDQKTKLFYPEKFLQIFTIDSVVIYRINGLIDSDFVSKFDSKMHQNLLKTGYKFFIFWVNITSAMNALGADFLINLSKLSSKYNSIISICGLNQNSISAGLVDDMQRARILLYKNLQEFYGDNAVIYINKNPLQIPPSHITKNIVEILPNVIKFVFETISTLSKSEMTCLNTKIQTYALDDEIEYIRACVLFYGDFDMRLMVGVRKYKIAEICKFFSGKDEVNLAEYEIIFGIIINKILKFFVLKGMSVAATIPKFFDKEHFFDITSKGALTLMSDKNDDIAVIFVSK</sequence>
<comment type="caution">
    <text evidence="1">The sequence shown here is derived from an EMBL/GenBank/DDBJ whole genome shotgun (WGS) entry which is preliminary data.</text>
</comment>
<name>A0ABS5HHK9_9BACT</name>
<keyword evidence="2" id="KW-1185">Reference proteome</keyword>
<protein>
    <submittedName>
        <fullName evidence="1">Uncharacterized protein</fullName>
    </submittedName>
</protein>
<evidence type="ECO:0000313" key="1">
    <source>
        <dbReference type="EMBL" id="MBR8463743.1"/>
    </source>
</evidence>
<dbReference type="SUPFAM" id="SSF52091">
    <property type="entry name" value="SpoIIaa-like"/>
    <property type="match status" value="1"/>
</dbReference>
<gene>
    <name evidence="1" type="ORF">KDD93_04030</name>
</gene>
<organism evidence="1 2">
    <name type="scientific">Campylobacter anatolicus</name>
    <dbReference type="NCBI Taxonomy" id="2829105"/>
    <lineage>
        <taxon>Bacteria</taxon>
        <taxon>Pseudomonadati</taxon>
        <taxon>Campylobacterota</taxon>
        <taxon>Epsilonproteobacteria</taxon>
        <taxon>Campylobacterales</taxon>
        <taxon>Campylobacteraceae</taxon>
        <taxon>Campylobacter</taxon>
    </lineage>
</organism>
<evidence type="ECO:0000313" key="2">
    <source>
        <dbReference type="Proteomes" id="UP000682951"/>
    </source>
</evidence>
<dbReference type="InterPro" id="IPR036513">
    <property type="entry name" value="STAS_dom_sf"/>
</dbReference>
<proteinExistence type="predicted"/>
<dbReference type="Proteomes" id="UP000682951">
    <property type="component" value="Unassembled WGS sequence"/>
</dbReference>
<dbReference type="EMBL" id="JAGSSW010000003">
    <property type="protein sequence ID" value="MBR8463743.1"/>
    <property type="molecule type" value="Genomic_DNA"/>
</dbReference>